<evidence type="ECO:0000313" key="3">
    <source>
        <dbReference type="Proteomes" id="UP000789739"/>
    </source>
</evidence>
<evidence type="ECO:0000256" key="1">
    <source>
        <dbReference type="SAM" id="MobiDB-lite"/>
    </source>
</evidence>
<reference evidence="2" key="1">
    <citation type="submission" date="2021-06" db="EMBL/GenBank/DDBJ databases">
        <authorList>
            <person name="Kallberg Y."/>
            <person name="Tangrot J."/>
            <person name="Rosling A."/>
        </authorList>
    </citation>
    <scope>NUCLEOTIDE SEQUENCE</scope>
    <source>
        <strain evidence="2">BR232B</strain>
    </source>
</reference>
<dbReference type="EMBL" id="CAJVPI010003082">
    <property type="protein sequence ID" value="CAG8653953.1"/>
    <property type="molecule type" value="Genomic_DNA"/>
</dbReference>
<sequence length="86" mass="9855">QDFSSVYDNFENGIERDTHGSIVETIPHQDLNDAQDLKTPLQIRLTKPKKSQNEMPEKVSDKRRGNINLTRVRLGLKAEDPIPDEL</sequence>
<dbReference type="Proteomes" id="UP000789739">
    <property type="component" value="Unassembled WGS sequence"/>
</dbReference>
<feature type="region of interest" description="Disordered" evidence="1">
    <location>
        <begin position="46"/>
        <end position="66"/>
    </location>
</feature>
<protein>
    <submittedName>
        <fullName evidence="2">10180_t:CDS:1</fullName>
    </submittedName>
</protein>
<feature type="compositionally biased region" description="Basic and acidic residues" evidence="1">
    <location>
        <begin position="51"/>
        <end position="64"/>
    </location>
</feature>
<feature type="non-terminal residue" evidence="2">
    <location>
        <position position="86"/>
    </location>
</feature>
<keyword evidence="3" id="KW-1185">Reference proteome</keyword>
<proteinExistence type="predicted"/>
<comment type="caution">
    <text evidence="2">The sequence shown here is derived from an EMBL/GenBank/DDBJ whole genome shotgun (WGS) entry which is preliminary data.</text>
</comment>
<gene>
    <name evidence="2" type="ORF">PBRASI_LOCUS10411</name>
</gene>
<organism evidence="2 3">
    <name type="scientific">Paraglomus brasilianum</name>
    <dbReference type="NCBI Taxonomy" id="144538"/>
    <lineage>
        <taxon>Eukaryota</taxon>
        <taxon>Fungi</taxon>
        <taxon>Fungi incertae sedis</taxon>
        <taxon>Mucoromycota</taxon>
        <taxon>Glomeromycotina</taxon>
        <taxon>Glomeromycetes</taxon>
        <taxon>Paraglomerales</taxon>
        <taxon>Paraglomeraceae</taxon>
        <taxon>Paraglomus</taxon>
    </lineage>
</organism>
<accession>A0A9N9DZG9</accession>
<dbReference type="AlphaFoldDB" id="A0A9N9DZG9"/>
<dbReference type="OrthoDB" id="2420068at2759"/>
<name>A0A9N9DZG9_9GLOM</name>
<evidence type="ECO:0000313" key="2">
    <source>
        <dbReference type="EMBL" id="CAG8653953.1"/>
    </source>
</evidence>